<feature type="region of interest" description="Disordered" evidence="1">
    <location>
        <begin position="148"/>
        <end position="204"/>
    </location>
</feature>
<dbReference type="InParanoid" id="A0A5F8AK82"/>
<keyword evidence="2" id="KW-1133">Transmembrane helix</keyword>
<evidence type="ECO:0000256" key="2">
    <source>
        <dbReference type="SAM" id="Phobius"/>
    </source>
</evidence>
<dbReference type="VEuPathDB" id="HostDB:ENSMMUG00000051870"/>
<proteinExistence type="predicted"/>
<feature type="compositionally biased region" description="Basic and acidic residues" evidence="1">
    <location>
        <begin position="190"/>
        <end position="204"/>
    </location>
</feature>
<reference evidence="3" key="2">
    <citation type="submission" date="2019-01" db="EMBL/GenBank/DDBJ databases">
        <authorList>
            <person name="Graves T."/>
            <person name="Eichler E.E."/>
            <person name="Wilson R.K."/>
        </authorList>
    </citation>
    <scope>NUCLEOTIDE SEQUENCE [LARGE SCALE GENOMIC DNA]</scope>
    <source>
        <strain evidence="3">17573</strain>
    </source>
</reference>
<feature type="compositionally biased region" description="Low complexity" evidence="1">
    <location>
        <begin position="158"/>
        <end position="172"/>
    </location>
</feature>
<evidence type="ECO:0000313" key="3">
    <source>
        <dbReference type="Ensembl" id="ENSMMUP00000078251.1"/>
    </source>
</evidence>
<keyword evidence="4" id="KW-1185">Reference proteome</keyword>
<dbReference type="OMA" id="GSDENCX"/>
<dbReference type="Proteomes" id="UP000006718">
    <property type="component" value="Chromosome 14"/>
</dbReference>
<dbReference type="Bgee" id="ENSMMUG00000051870">
    <property type="expression patterns" value="Expressed in adipose tissue"/>
</dbReference>
<sequence>SDEQICLSSSKPGAGELFSTSSNQVCHSPSLFYIVLSSLIVLIICIVLVEMGFHHQKRKNKDMALVIHHMQGSILFGRRYEHDSPKQCHVNYNLHNGVELCPSKAEVGGSEACLPPNYSGYCLDQRPSKYDLVPGPYHQDTATLHQADCPPYEKRRGSWNSQTSKSSSSFGSPGETGYKEGAPGPQEGTEIPRRETPSQGKEEI</sequence>
<protein>
    <submittedName>
        <fullName evidence="3">Uncharacterized protein</fullName>
    </submittedName>
</protein>
<reference evidence="3" key="3">
    <citation type="submission" date="2025-08" db="UniProtKB">
        <authorList>
            <consortium name="Ensembl"/>
        </authorList>
    </citation>
    <scope>IDENTIFICATION</scope>
    <source>
        <strain evidence="3">17573</strain>
    </source>
</reference>
<feature type="transmembrane region" description="Helical" evidence="2">
    <location>
        <begin position="31"/>
        <end position="53"/>
    </location>
</feature>
<evidence type="ECO:0000313" key="4">
    <source>
        <dbReference type="Proteomes" id="UP000006718"/>
    </source>
</evidence>
<dbReference type="AlphaFoldDB" id="A0A5F8AK82"/>
<accession>A0A5F8AK82</accession>
<reference evidence="4" key="1">
    <citation type="journal article" date="2007" name="Science">
        <title>Evolutionary and biomedical insights from the rhesus macaque genome.</title>
        <authorList>
            <person name="Gibbs R.A."/>
            <person name="Rogers J."/>
            <person name="Katze M.G."/>
            <person name="Bumgarner R."/>
            <person name="Weinstock G.M."/>
            <person name="Mardis E.R."/>
            <person name="Remington K.A."/>
            <person name="Strausberg R.L."/>
            <person name="Venter J.C."/>
            <person name="Wilson R.K."/>
            <person name="Batzer M.A."/>
            <person name="Bustamante C.D."/>
            <person name="Eichler E.E."/>
            <person name="Hahn M.W."/>
            <person name="Hardison R.C."/>
            <person name="Makova K.D."/>
            <person name="Miller W."/>
            <person name="Milosavljevic A."/>
            <person name="Palermo R.E."/>
            <person name="Siepel A."/>
            <person name="Sikela J.M."/>
            <person name="Attaway T."/>
            <person name="Bell S."/>
            <person name="Bernard K.E."/>
            <person name="Buhay C.J."/>
            <person name="Chandrabose M.N."/>
            <person name="Dao M."/>
            <person name="Davis C."/>
            <person name="Delehaunty K.D."/>
            <person name="Ding Y."/>
            <person name="Dinh H.H."/>
            <person name="Dugan-Rocha S."/>
            <person name="Fulton L.A."/>
            <person name="Gabisi R.A."/>
            <person name="Garner T.T."/>
            <person name="Godfrey J."/>
            <person name="Hawes A.C."/>
            <person name="Hernandez J."/>
            <person name="Hines S."/>
            <person name="Holder M."/>
            <person name="Hume J."/>
            <person name="Jhangiani S.N."/>
            <person name="Joshi V."/>
            <person name="Khan Z.M."/>
            <person name="Kirkness E.F."/>
            <person name="Cree A."/>
            <person name="Fowler R.G."/>
            <person name="Lee S."/>
            <person name="Lewis L.R."/>
            <person name="Li Z."/>
            <person name="Liu Y.-S."/>
            <person name="Moore S.M."/>
            <person name="Muzny D."/>
            <person name="Nazareth L.V."/>
            <person name="Ngo D.N."/>
            <person name="Okwuonu G.O."/>
            <person name="Pai G."/>
            <person name="Parker D."/>
            <person name="Paul H.A."/>
            <person name="Pfannkoch C."/>
            <person name="Pohl C.S."/>
            <person name="Rogers Y.-H.C."/>
            <person name="Ruiz S.J."/>
            <person name="Sabo A."/>
            <person name="Santibanez J."/>
            <person name="Schneider B.W."/>
            <person name="Smith S.M."/>
            <person name="Sodergren E."/>
            <person name="Svatek A.F."/>
            <person name="Utterback T.R."/>
            <person name="Vattathil S."/>
            <person name="Warren W."/>
            <person name="White C.S."/>
            <person name="Chinwalla A.T."/>
            <person name="Feng Y."/>
            <person name="Halpern A.L."/>
            <person name="Hillier L.W."/>
            <person name="Huang X."/>
            <person name="Minx P."/>
            <person name="Nelson J.O."/>
            <person name="Pepin K.H."/>
            <person name="Qin X."/>
            <person name="Sutton G.G."/>
            <person name="Venter E."/>
            <person name="Walenz B.P."/>
            <person name="Wallis J.W."/>
            <person name="Worley K.C."/>
            <person name="Yang S.-P."/>
            <person name="Jones S.M."/>
            <person name="Marra M.A."/>
            <person name="Rocchi M."/>
            <person name="Schein J.E."/>
            <person name="Baertsch R."/>
            <person name="Clarke L."/>
            <person name="Csuros M."/>
            <person name="Glasscock J."/>
            <person name="Harris R.A."/>
            <person name="Havlak P."/>
            <person name="Jackson A.R."/>
            <person name="Jiang H."/>
            <person name="Liu Y."/>
            <person name="Messina D.N."/>
            <person name="Shen Y."/>
            <person name="Song H.X.-Z."/>
            <person name="Wylie T."/>
            <person name="Zhang L."/>
            <person name="Birney E."/>
            <person name="Han K."/>
            <person name="Konkel M.K."/>
            <person name="Lee J."/>
            <person name="Smit A.F.A."/>
            <person name="Ullmer B."/>
            <person name="Wang H."/>
            <person name="Xing J."/>
            <person name="Burhans R."/>
            <person name="Cheng Z."/>
            <person name="Karro J.E."/>
            <person name="Ma J."/>
            <person name="Raney B."/>
            <person name="She X."/>
            <person name="Cox M.J."/>
            <person name="Demuth J.P."/>
            <person name="Dumas L.J."/>
            <person name="Han S.-G."/>
            <person name="Hopkins J."/>
            <person name="Karimpour-Fard A."/>
            <person name="Kim Y.H."/>
            <person name="Pollack J.R."/>
            <person name="Vinar T."/>
            <person name="Addo-Quaye C."/>
            <person name="Degenhardt J."/>
            <person name="Denby A."/>
            <person name="Hubisz M.J."/>
            <person name="Indap A."/>
            <person name="Kosiol C."/>
            <person name="Lahn B.T."/>
            <person name="Lawson H.A."/>
            <person name="Marklein A."/>
            <person name="Nielsen R."/>
            <person name="Vallender E.J."/>
            <person name="Clark A.G."/>
            <person name="Ferguson B."/>
            <person name="Hernandez R.D."/>
            <person name="Hirani K."/>
            <person name="Kehrer-Sawatzki H."/>
            <person name="Kolb J."/>
            <person name="Patil S."/>
            <person name="Pu L.-L."/>
            <person name="Ren Y."/>
            <person name="Smith D.G."/>
            <person name="Wheeler D.A."/>
            <person name="Schenck I."/>
            <person name="Ball E.V."/>
            <person name="Chen R."/>
            <person name="Cooper D.N."/>
            <person name="Giardine B."/>
            <person name="Hsu F."/>
            <person name="Kent W.J."/>
            <person name="Lesk A."/>
            <person name="Nelson D.L."/>
            <person name="O'brien W.E."/>
            <person name="Pruefer K."/>
            <person name="Stenson P.D."/>
            <person name="Wallace J.C."/>
            <person name="Ke H."/>
            <person name="Liu X.-M."/>
            <person name="Wang P."/>
            <person name="Xiang A.P."/>
            <person name="Yang F."/>
            <person name="Barber G.P."/>
            <person name="Haussler D."/>
            <person name="Karolchik D."/>
            <person name="Kern A.D."/>
            <person name="Kuhn R.M."/>
            <person name="Smith K.E."/>
            <person name="Zwieg A.S."/>
        </authorList>
    </citation>
    <scope>NUCLEOTIDE SEQUENCE [LARGE SCALE GENOMIC DNA]</scope>
    <source>
        <strain evidence="4">17573</strain>
    </source>
</reference>
<reference evidence="3" key="4">
    <citation type="submission" date="2025-09" db="UniProtKB">
        <authorList>
            <consortium name="Ensembl"/>
        </authorList>
    </citation>
    <scope>IDENTIFICATION</scope>
    <source>
        <strain evidence="3">17573</strain>
    </source>
</reference>
<keyword evidence="2" id="KW-0472">Membrane</keyword>
<dbReference type="GeneTree" id="ENSGT01030000240096"/>
<dbReference type="Ensembl" id="ENSMMUT00000089437.1">
    <property type="protein sequence ID" value="ENSMMUP00000078251.1"/>
    <property type="gene ID" value="ENSMMUG00000051870.1"/>
</dbReference>
<evidence type="ECO:0000256" key="1">
    <source>
        <dbReference type="SAM" id="MobiDB-lite"/>
    </source>
</evidence>
<keyword evidence="2" id="KW-0812">Transmembrane</keyword>
<organism evidence="3 4">
    <name type="scientific">Macaca mulatta</name>
    <name type="common">Rhesus macaque</name>
    <dbReference type="NCBI Taxonomy" id="9544"/>
    <lineage>
        <taxon>Eukaryota</taxon>
        <taxon>Metazoa</taxon>
        <taxon>Chordata</taxon>
        <taxon>Craniata</taxon>
        <taxon>Vertebrata</taxon>
        <taxon>Euteleostomi</taxon>
        <taxon>Mammalia</taxon>
        <taxon>Eutheria</taxon>
        <taxon>Euarchontoglires</taxon>
        <taxon>Primates</taxon>
        <taxon>Haplorrhini</taxon>
        <taxon>Catarrhini</taxon>
        <taxon>Cercopithecidae</taxon>
        <taxon>Cercopithecinae</taxon>
        <taxon>Macaca</taxon>
    </lineage>
</organism>
<name>A0A5F8AK82_MACMU</name>
<dbReference type="STRING" id="9544.ENSMMUP00000078251"/>